<dbReference type="Pfam" id="PF00550">
    <property type="entry name" value="PP-binding"/>
    <property type="match status" value="5"/>
</dbReference>
<dbReference type="PROSITE" id="PS00012">
    <property type="entry name" value="PHOSPHOPANTETHEINE"/>
    <property type="match status" value="2"/>
</dbReference>
<dbReference type="InterPro" id="IPR001242">
    <property type="entry name" value="Condensation_dom"/>
</dbReference>
<comment type="similarity">
    <text evidence="4">Belongs to the NRP synthetase family.</text>
</comment>
<dbReference type="GO" id="GO:0043041">
    <property type="term" value="P:amino acid activation for nonribosomal peptide biosynthetic process"/>
    <property type="evidence" value="ECO:0007669"/>
    <property type="project" value="TreeGrafter"/>
</dbReference>
<dbReference type="InterPro" id="IPR023213">
    <property type="entry name" value="CAT-like_dom_sf"/>
</dbReference>
<evidence type="ECO:0000256" key="5">
    <source>
        <dbReference type="SAM" id="MobiDB-lite"/>
    </source>
</evidence>
<dbReference type="SUPFAM" id="SSF52777">
    <property type="entry name" value="CoA-dependent acyltransferases"/>
    <property type="match status" value="10"/>
</dbReference>
<dbReference type="InterPro" id="IPR020845">
    <property type="entry name" value="AMP-binding_CS"/>
</dbReference>
<feature type="domain" description="Carrier" evidence="6">
    <location>
        <begin position="1689"/>
        <end position="1765"/>
    </location>
</feature>
<keyword evidence="3" id="KW-0436">Ligase</keyword>
<dbReference type="FunFam" id="3.30.559.30:FF:000003">
    <property type="entry name" value="Nonribosomal peptide synthase SidD"/>
    <property type="match status" value="3"/>
</dbReference>
<dbReference type="FunFam" id="1.10.1200.10:FF:000005">
    <property type="entry name" value="Nonribosomal peptide synthetase 1"/>
    <property type="match status" value="3"/>
</dbReference>
<dbReference type="NCBIfam" id="NF003417">
    <property type="entry name" value="PRK04813.1"/>
    <property type="match status" value="5"/>
</dbReference>
<dbReference type="CDD" id="cd05918">
    <property type="entry name" value="A_NRPS_SidN3_like"/>
    <property type="match status" value="4"/>
</dbReference>
<dbReference type="Gene3D" id="1.10.1200.10">
    <property type="entry name" value="ACP-like"/>
    <property type="match status" value="5"/>
</dbReference>
<dbReference type="InterPro" id="IPR009081">
    <property type="entry name" value="PP-bd_ACP"/>
</dbReference>
<feature type="region of interest" description="Disordered" evidence="5">
    <location>
        <begin position="1"/>
        <end position="29"/>
    </location>
</feature>
<gene>
    <name evidence="7" type="ORF">BN869_000010383_1</name>
</gene>
<dbReference type="CDD" id="cd19545">
    <property type="entry name" value="FUM14_C_NRPS-like"/>
    <property type="match status" value="4"/>
</dbReference>
<accession>A0A0B7KHH2</accession>
<evidence type="ECO:0000313" key="7">
    <source>
        <dbReference type="EMBL" id="CEO54325.1"/>
    </source>
</evidence>
<dbReference type="PANTHER" id="PTHR45527:SF3">
    <property type="entry name" value="SIDEROPHORE SYNTHETASE (EUROFUNG)"/>
    <property type="match status" value="1"/>
</dbReference>
<dbReference type="InterPro" id="IPR045851">
    <property type="entry name" value="AMP-bd_C_sf"/>
</dbReference>
<dbReference type="FunFam" id="3.30.300.30:FF:000015">
    <property type="entry name" value="Nonribosomal peptide synthase SidD"/>
    <property type="match status" value="4"/>
</dbReference>
<dbReference type="Gene3D" id="3.30.559.30">
    <property type="entry name" value="Nonribosomal peptide synthetase, condensation domain"/>
    <property type="match status" value="5"/>
</dbReference>
<dbReference type="EMBL" id="CDPU01000041">
    <property type="protein sequence ID" value="CEO54325.1"/>
    <property type="molecule type" value="Genomic_DNA"/>
</dbReference>
<dbReference type="Pfam" id="PF00501">
    <property type="entry name" value="AMP-binding"/>
    <property type="match status" value="5"/>
</dbReference>
<evidence type="ECO:0000256" key="4">
    <source>
        <dbReference type="ARBA" id="ARBA00029454"/>
    </source>
</evidence>
<keyword evidence="1" id="KW-0596">Phosphopantetheine</keyword>
<name>A0A0B7KHH2_BIOOC</name>
<dbReference type="GO" id="GO:0016874">
    <property type="term" value="F:ligase activity"/>
    <property type="evidence" value="ECO:0007669"/>
    <property type="project" value="UniProtKB-KW"/>
</dbReference>
<dbReference type="InterPro" id="IPR006162">
    <property type="entry name" value="Ppantetheine_attach_site"/>
</dbReference>
<dbReference type="GO" id="GO:0044550">
    <property type="term" value="P:secondary metabolite biosynthetic process"/>
    <property type="evidence" value="ECO:0007669"/>
    <property type="project" value="TreeGrafter"/>
</dbReference>
<dbReference type="SUPFAM" id="SSF56801">
    <property type="entry name" value="Acetyl-CoA synthetase-like"/>
    <property type="match status" value="5"/>
</dbReference>
<dbReference type="GO" id="GO:0005737">
    <property type="term" value="C:cytoplasm"/>
    <property type="evidence" value="ECO:0007669"/>
    <property type="project" value="TreeGrafter"/>
</dbReference>
<feature type="domain" description="Carrier" evidence="6">
    <location>
        <begin position="2751"/>
        <end position="2826"/>
    </location>
</feature>
<dbReference type="SUPFAM" id="SSF47336">
    <property type="entry name" value="ACP-like"/>
    <property type="match status" value="5"/>
</dbReference>
<evidence type="ECO:0000259" key="6">
    <source>
        <dbReference type="PROSITE" id="PS50075"/>
    </source>
</evidence>
<dbReference type="PROSITE" id="PS50075">
    <property type="entry name" value="CARRIER"/>
    <property type="match status" value="5"/>
</dbReference>
<feature type="compositionally biased region" description="Polar residues" evidence="5">
    <location>
        <begin position="1"/>
        <end position="13"/>
    </location>
</feature>
<dbReference type="Gene3D" id="3.40.50.12780">
    <property type="entry name" value="N-terminal domain of ligase-like"/>
    <property type="match status" value="5"/>
</dbReference>
<feature type="domain" description="Carrier" evidence="6">
    <location>
        <begin position="588"/>
        <end position="664"/>
    </location>
</feature>
<evidence type="ECO:0000256" key="2">
    <source>
        <dbReference type="ARBA" id="ARBA00022553"/>
    </source>
</evidence>
<dbReference type="InterPro" id="IPR000873">
    <property type="entry name" value="AMP-dep_synth/lig_dom"/>
</dbReference>
<dbReference type="Gene3D" id="3.30.559.10">
    <property type="entry name" value="Chloramphenicol acetyltransferase-like domain"/>
    <property type="match status" value="5"/>
</dbReference>
<dbReference type="PROSITE" id="PS00455">
    <property type="entry name" value="AMP_BINDING"/>
    <property type="match status" value="3"/>
</dbReference>
<organism evidence="7">
    <name type="scientific">Bionectria ochroleuca</name>
    <name type="common">Gliocladium roseum</name>
    <dbReference type="NCBI Taxonomy" id="29856"/>
    <lineage>
        <taxon>Eukaryota</taxon>
        <taxon>Fungi</taxon>
        <taxon>Dikarya</taxon>
        <taxon>Ascomycota</taxon>
        <taxon>Pezizomycotina</taxon>
        <taxon>Sordariomycetes</taxon>
        <taxon>Hypocreomycetidae</taxon>
        <taxon>Hypocreales</taxon>
        <taxon>Bionectriaceae</taxon>
        <taxon>Clonostachys</taxon>
    </lineage>
</organism>
<protein>
    <recommendedName>
        <fullName evidence="6">Carrier domain-containing protein</fullName>
    </recommendedName>
</protein>
<reference evidence="7" key="1">
    <citation type="submission" date="2015-01" db="EMBL/GenBank/DDBJ databases">
        <authorList>
            <person name="Durling Mikael"/>
        </authorList>
    </citation>
    <scope>NUCLEOTIDE SEQUENCE</scope>
</reference>
<evidence type="ECO:0000256" key="1">
    <source>
        <dbReference type="ARBA" id="ARBA00022450"/>
    </source>
</evidence>
<sequence>MAAGPSVSSSAGDTSTEESSGVSSISRQTSIDVSQPVNDIDQIWDRNATVHEQLQCCVHHLVSEIATSQPDALAVCAWDGDFTYSQLEELASCVANTILQHGVKHRSVVPLLFSKSRWTSVSMLAIIKVGCIAVALDATQPDKRLLSIVEQVYPRIILSSPEHYRRATSLANVPVIQIDDALLNPKFSKWAIFHLPYTISPSDIVYISFTSGSTGQPKGACISHANVRSAVFYQGEKLGFRRGLRVFDFAPYSFDVAWSNFLHTICSGGCLCVASENNMLSDLSSSITAFKASLINVTPTVLRTISPIPPSLETVLLSGEMPYPENITWWAGRVRLLNTYGPTECTFKCAFSVLTPSVESRPDIGTGVAFSTWIVDPDNSEKLAPIGSVGELFLEGPLVGQGYIGDLEKTNEVFVTDPAWLLAGSTHHAGRHGRLYKTGDLVRYNADGNILFVGRKDASQLKIRGQRVEIGDVEHHVRACLPRRVHIIVDVITPHGGASEDRSLSVFVELEGQNIRNIKQAMDGLAEQLKEVIPAFMIPRIYFPVAKIPVTATGKSDRRLLREMASALTWDEIIAAQATIFSSAQYTAPSDTIEQHLVQIWATTLKLDPTRISTMDSFLRLGGDSITAIFVVAAARERNLAMDVADLFKTPILRDLAQVVTLADFSGIEIIEPFALLNNKSSEALLCEHVAKICHLDATSVEDIFPCTPLQQGMLAMTAKSERLNHSVTSMSTANYVARTAFELPSNIDVNRFETAWKTSVEATPITRTRIVDVPGEGLVQVVIDEVLSLRQYFDIASFLKDAPPMSLGTRLFRAGIVQDNGKCYYISEIHHALFDRWCNVLIMDAIAAAYQGTEQQPLYPFQIFIKHIATKSVTDSVEFWTKQLDGSLPSTFPPINFAPHTKADLDLLIRGLQWPASGITASTIIRSALAILLASYSNSDDIIFGATVSGRQAPVSGIERIAGPTIGTIPVQVPINRSISVDDFQKQLQFQALDILNHEHYGLQNIQRISKEIEKASRFQVLLVVQAAVQGTSEREGGIFSKPHTVIIPEHESGPILVSKDSKADSMGIYNSYAMMIICHLDSSTDMTVRINYDTGAIEEQEAVRFSHQFQSLIQAMCTPSHGRLNLRDISLLTTKDLDQILSWNKMPPEILDNNVIDLIDRHANENPDTVAVSSWDQKLTYKQLREVTLKIESDLRIRGVTKGSITVLNFEKSSWFVASMLAVLRIGAVALPTSSTCSRQRARDIAESLRPELVLVSAPSQSSPFGELVPTLSIPAQASHGVEEWEVSSKQIHSACDPALILFTSGSTGAPKAIQWNHGVLSSNVHQATSSFGITSSSRVFQFAGYDFDVSIIETLSTLGAGGCLCIPSEFQRSNRLAESIHESRANWLGLTPSISENLNPESLPFLKTLVFAGEKLLQKTAMRWVKSVESVHNWYGPAEASVATSYRVTPESWVDGAIGKSHNNHTWLVDPNDHNRLAPVGAIAELCIEGSIVATYAGAESQALNDSSFFSPQWNEANRQESFTEHLRRLYKTGDLVKYTQTGDIVFLGRKYDSQRKLRGLRVDLSDVEWHVLQFLSGKLKVRVVAEIFTPRESNIETLALFIALDQDSEHDPRDIFRLSLPVDELEADLEMRLSPHMIPKVYLPIEKIPVTHTGKVDRRFLQEIGCALTHQQLAELQPLREESRKPSPGMEQTLQSLWAEIIQIEKDGIYATDNFLRLGGDSIAAMRLVALARTRGLSLSVADIFEAPQLENMAQRTVYVEDSTAQTNCLAPFSLLSGVIPEVDIRTQAAQLCSVPVSRIVDAYPCTMLQQGLLALGAKAHGQYISRSVFGLQPTIDIATLKVAWEATAEKLTILRTRIVDLPGQGLVQVILDRNPMITGNNVGDYIHGDEAQPMDLGTELCRAAIVDRDFIFTIHHCVYDGSSFQMIFDELECQYFDKKGIAVTPFVNFIQYLINIDENEATDFWKAQLSGSEPRQFPSLPTQLYEPRANQDLEHEILLQWPRDGITPSTIIRSAWSILAAQHTATSDVIFAITVSGRQADVPGVDNCVGPTISTIPLCVSIHGNESVGSLLSRIQKQTVSTTAYEQFGLQNIQRLTGLHEARLLQTLLVVQPDTEGRGLYDDSGLFKARSYSSSLSTMGTDPFNTYALMLICELTKFGLHLRLSFDNNLIDGKQMARMAHQFEAIIQQLCDARASSSKIESLQVASGADLESFWATKSKPPKQPDQTIIPMVASIVKLYPASIAIDAWDGQLTYQQVEDFSNTIGQNMLTRGLLGGSVIAIYLEKTRWAPVMQLAGMKAGCVILMLSSMVPEHRIQKTFKNVGVQAAVVSESLRDVVSLQTRCLSIEELIVEPPDTAPFPVVTVNSPAAILVSSGSTGEPKQILWNHSTMAANVKGYADSTAMNASSRVFQFASYDFDVSTVEVLSTLAYGGCICIPSESDRLDELSAAISSFAANHMNLTPSTAKILEPKDVPSLTTMVLGGENLTSEDVSKWRHQCSVINWYGPAESSAATFHSANDPNWYTGMIGDCSSANDLTYSWIVDPKYPDRLSPFGAVGELALEGSTSSVRYIGNEALSKARFFENPGFLAAGFAPNAQGRHGRVYLTGDLVKYDSNGKLVFIGRQDTQLKIRGQIVSPLEVECEVRKALKSTDTEVVVDAVILRNRAGTTLAAFVVAATQSEVDSLTAGLNAKLKGVLPDYAIPYCYIAISSAPTSATGKRNYARLREIGASFEPLRDSLSDQWREPATMAERTLRGLWATALDLDADNISTNASFLRLGDSIQAMRLVGIARQQGLQLTVAEIFQNPVLVDMAKIMRSNMENEDCIEPFSLLGPVHGTASLVADAAELLHIKKEDIEDLLPCTPLQEGLLALTVKTSDRYIGRNILKLAQSIDPGLFRKAWEKVISMIPILRTSIIDLPEHGLVQAILRSQNSWVEAASYDEYLAKESEHPMSLGAPLMRCCLFAVDGSWYFLLTLHHSIYDGWAVPLFMEFLEGFYHGIQPLSQIPFQSFVKYIRHKDRRADAEFWKGQFEDLEAPQFPAIPSSNYQPQTDSTHVHIVERISRRIDDITPSTVIRTAFAILCAQYTNSPDVVFGTVVDGRKAAVSGIERLAGPTIATVPIRVKVDDQGKILTHLHDVQRQTTDMIPHEQTGLSNIARFSEDAHQACQFQTMLVIQPQEKNIGDSSLFAPMRLDNTVENQARRYHKFNSYALSVICSLDDGRIKIEFSFDSAVISKDSIQLLGQQFGKILKTLCNRELDDLRVGDIDTTTDKDLNMIWNWNSKKPESIERCYHQIFADVVQSSPDAVAATGWDGEVTYAQLDLASTTLAYRLIDLGVQKNTIIPLCFDKSVLTLVALLGVIKAGAGVVFLDMALPGSRLESIVQQFNPNLIVSSPENQPMAKTLVDNVLVISAQTDLMPTSSKLEHSRDALPFVDPSDYLYAVFTSGTTGTPKGCLIQHRNFSSAVTLQRDFLGFTNRARVYDFSSYSFDAVHWTILHTLAAGGTLCVPSDVERKSNLTESIRNFNVTHIGPTPSLARLINPDEIPTMERIYFGGESVTKEDLSRWMPQSTVTIMYGPSECSSTTVFWRVPKVVPDRLPIGYGVGASTWIVDPKSNDRLAPVGAIGELWLEGPLVGIGYLNNKERTEASYIEDPSWLLRGSPDGSVAGRAGRMYRTGDLVKYDPIDGALIFVSRKDTQVKLRGQRIELAEVEYHARNCLARRLAAAPKTTAEVVVPKITGRASLMVFVELKQSEHSKFYQCIEDLKDELTELVPSYMVPAAFMPVEKIPLVLSGKTDRRRLRELGEIITLEQFGGVEDIPAAAMELTEPQLLLRTLWVSILGVSLDKIHSESSFLRLGGDSISAMRLAVLARSHNISLTVQNILRAPRLSQMSNLMENLHSGYEIENEEIKPFSLLKSRENKLKAVRYAAAQCNVKETDIIDLFPCTGVQKSLLSMTAKSSSSYIARPLLKLGKQVDLDRLQKAWEIASKSTAPIICYRVVNVPDEGLVQAHVNDKIQFAAYSSMETFLGQDTADLMGLGTRLTRFSFVNDTSGDICLVLTQHHAMYDGYSLNLLLNEVSDIYSGIAGDSPVAPFQAFVKHISSISKEESRQFWQSQFADSDTALFPELPGQGYQPKPDSTVEHDISDLDWPERDETPSTLIRAAWAILTARYTDTHDVVFGAMVTGRQAPLPGIDRMIAPLANAVPVRIKFDSEQSVSSLLHDIQQQSIDMIAFEQTELLDIRRIDANTERGTRFNTLLVVQPPFPHRYGQLGDSPFLHHFETISGNDDLDDFNPNAVMVMCQLSNAGGLQLEISFDSGIIGTSQMELIASQFEHVLRQICVANTETVQDISMASARDIQTLWKWNSPIPEAINECIPGLISKMVKEQPDAPAICAWDGMLSYSELNTLSDTLALHLVSLGAKPGTRVPLCFEKSMWYPVAALGAMKTGAACIAIDSTQPEARLRAIICQVDPIFVLSSSNNDSLVKQLSTATSVIVSQQYIDEYSLKLGEDCLPKISPSDTLYIVFTSGSTGTPKGVITSHRNFASAAIHQADILHIKRGTRVFDFVSYSFDVSWSNHLQTLICGGCLCIPSEWDRKNDIIGAFNRMTCSYSYFTPSVAQTLDPALLPGLRTLAMGGEVIRGTEVARWEQYVDTVIGIYGPAECAQALSFACLSGTSRNGHVGYSYGARTWLVQPGRPDRLAAVGTIGDLVIEGPTVSEGYFRSSNEAATSYVDSPCWLTQGSKDYPGRSGRVYRTGDLLRYNEDGSMDFIGRKDSLIKLRGQRIELAEVEYHVRSCLGDDASLYHGIAAEIIIPQNSNSPLLAIFASLAGNAVNQSEVQDAQAQSMQRFEQMERKLSDRVPIYMVPAAYIHVDKIPMTTTNKTDRKSLRAIGGRLTQEQLAQLQAQGKEQRAPNTALEKKLQALWSMVLGVNPAMISAESHFFRIGGESIAAMQLVAASREESLSFSVSDVFKAPRLHELASLIAGMGENSEMQVSYEPFSLLDTPDYKWFIDEYVQPVLNSDVSDIQDITPATDFQERAVLDALQDPPGRYPHWIFDLPRDVDFMRLQEACYRVVKHYDILRTIFVESKGQLWQVSLSEMKPEYEIFNAQSNEIKSSIEKLCEDDLRRSRKLGSSFIRFMTIKHDSGSHKLVLRISHSQFDGYSWPKVLETLSAIYNNQPLLIAPKFAQYIDFCARQKNDSLKYWASRLTDSSFPNWSSTNTDNIGCSPEDRLSASETITMPTSIAMSEGISVATAFHAACALAFSRQFSQKEVIFGRLVTGRSMLPSSLQSVVGPTMTELPIRVNIKSTDTLDDVSRQLHDQFIQDSTHEAAGMAEIIRNCTTWPETTTNFGWRTTFQQADNGDSFNFLSSLSNISFYQTSLPARDRPEIYATPRNGKLELEFEGNKRITSERTMLDFMALLRSILDETLGS</sequence>
<evidence type="ECO:0000256" key="3">
    <source>
        <dbReference type="ARBA" id="ARBA00022598"/>
    </source>
</evidence>
<dbReference type="Pfam" id="PF00668">
    <property type="entry name" value="Condensation"/>
    <property type="match status" value="5"/>
</dbReference>
<keyword evidence="2" id="KW-0597">Phosphoprotein</keyword>
<feature type="compositionally biased region" description="Low complexity" evidence="5">
    <location>
        <begin position="17"/>
        <end position="26"/>
    </location>
</feature>
<dbReference type="InterPro" id="IPR042099">
    <property type="entry name" value="ANL_N_sf"/>
</dbReference>
<feature type="domain" description="Carrier" evidence="6">
    <location>
        <begin position="4921"/>
        <end position="4997"/>
    </location>
</feature>
<dbReference type="PANTHER" id="PTHR45527">
    <property type="entry name" value="NONRIBOSOMAL PEPTIDE SYNTHETASE"/>
    <property type="match status" value="1"/>
</dbReference>
<dbReference type="Gene3D" id="3.30.300.30">
    <property type="match status" value="5"/>
</dbReference>
<dbReference type="GO" id="GO:0031177">
    <property type="term" value="F:phosphopantetheine binding"/>
    <property type="evidence" value="ECO:0007669"/>
    <property type="project" value="TreeGrafter"/>
</dbReference>
<feature type="domain" description="Carrier" evidence="6">
    <location>
        <begin position="3830"/>
        <end position="3906"/>
    </location>
</feature>
<dbReference type="InterPro" id="IPR036736">
    <property type="entry name" value="ACP-like_sf"/>
</dbReference>
<proteinExistence type="inferred from homology"/>